<accession>A0A3A9ZTJ7</accession>
<dbReference type="AlphaFoldDB" id="A0A3A9ZTJ7"/>
<feature type="region of interest" description="Disordered" evidence="4">
    <location>
        <begin position="324"/>
        <end position="352"/>
    </location>
</feature>
<organism evidence="7 8">
    <name type="scientific">Micromonospora endolithica</name>
    <dbReference type="NCBI Taxonomy" id="230091"/>
    <lineage>
        <taxon>Bacteria</taxon>
        <taxon>Bacillati</taxon>
        <taxon>Actinomycetota</taxon>
        <taxon>Actinomycetes</taxon>
        <taxon>Micromonosporales</taxon>
        <taxon>Micromonosporaceae</taxon>
        <taxon>Micromonospora</taxon>
    </lineage>
</organism>
<feature type="domain" description="ChlI/MoxR AAA lid" evidence="6">
    <location>
        <begin position="245"/>
        <end position="316"/>
    </location>
</feature>
<dbReference type="InterPro" id="IPR041628">
    <property type="entry name" value="ChlI/MoxR_AAA_lid"/>
</dbReference>
<evidence type="ECO:0000259" key="6">
    <source>
        <dbReference type="Pfam" id="PF17863"/>
    </source>
</evidence>
<dbReference type="Proteomes" id="UP000281726">
    <property type="component" value="Unassembled WGS sequence"/>
</dbReference>
<protein>
    <submittedName>
        <fullName evidence="7">MoxR family ATPase</fullName>
    </submittedName>
</protein>
<dbReference type="OrthoDB" id="9808397at2"/>
<dbReference type="InterPro" id="IPR027417">
    <property type="entry name" value="P-loop_NTPase"/>
</dbReference>
<dbReference type="PANTHER" id="PTHR42759">
    <property type="entry name" value="MOXR FAMILY PROTEIN"/>
    <property type="match status" value="1"/>
</dbReference>
<reference evidence="7 8" key="1">
    <citation type="journal article" date="2004" name="Syst. Appl. Microbiol.">
        <title>Cryptoendolithic actinomycetes from antarctic sandstone rock samples: Micromonospora endolithica sp. nov. and two isolates related to Micromonospora coerulea Jensen 1932.</title>
        <authorList>
            <person name="Hirsch P."/>
            <person name="Mevs U."/>
            <person name="Kroppenstedt R.M."/>
            <person name="Schumann P."/>
            <person name="Stackebrandt E."/>
        </authorList>
    </citation>
    <scope>NUCLEOTIDE SEQUENCE [LARGE SCALE GENOMIC DNA]</scope>
    <source>
        <strain evidence="7 8">JCM 12677</strain>
    </source>
</reference>
<dbReference type="GO" id="GO:0005524">
    <property type="term" value="F:ATP binding"/>
    <property type="evidence" value="ECO:0007669"/>
    <property type="project" value="UniProtKB-KW"/>
</dbReference>
<feature type="domain" description="ATPase AAA-3" evidence="5">
    <location>
        <begin position="52"/>
        <end position="181"/>
    </location>
</feature>
<keyword evidence="1" id="KW-0547">Nucleotide-binding</keyword>
<dbReference type="SUPFAM" id="SSF52540">
    <property type="entry name" value="P-loop containing nucleoside triphosphate hydrolases"/>
    <property type="match status" value="1"/>
</dbReference>
<dbReference type="Gene3D" id="1.10.8.80">
    <property type="entry name" value="Magnesium chelatase subunit I, C-Terminal domain"/>
    <property type="match status" value="1"/>
</dbReference>
<name>A0A3A9ZTJ7_9ACTN</name>
<dbReference type="Pfam" id="PF07726">
    <property type="entry name" value="AAA_3"/>
    <property type="match status" value="1"/>
</dbReference>
<evidence type="ECO:0000256" key="3">
    <source>
        <dbReference type="ARBA" id="ARBA00061607"/>
    </source>
</evidence>
<evidence type="ECO:0000256" key="2">
    <source>
        <dbReference type="ARBA" id="ARBA00022840"/>
    </source>
</evidence>
<evidence type="ECO:0000256" key="4">
    <source>
        <dbReference type="SAM" id="MobiDB-lite"/>
    </source>
</evidence>
<dbReference type="PANTHER" id="PTHR42759:SF5">
    <property type="entry name" value="METHANOL DEHYDROGENASE REGULATOR"/>
    <property type="match status" value="1"/>
</dbReference>
<dbReference type="PIRSF" id="PIRSF002849">
    <property type="entry name" value="AAA_ATPase_chaperone_MoxR_prd"/>
    <property type="match status" value="1"/>
</dbReference>
<dbReference type="InterPro" id="IPR011703">
    <property type="entry name" value="ATPase_AAA-3"/>
</dbReference>
<evidence type="ECO:0000259" key="5">
    <source>
        <dbReference type="Pfam" id="PF07726"/>
    </source>
</evidence>
<keyword evidence="2" id="KW-0067">ATP-binding</keyword>
<dbReference type="InterPro" id="IPR050764">
    <property type="entry name" value="CbbQ/NirQ/NorQ/GpvN"/>
</dbReference>
<evidence type="ECO:0000313" key="8">
    <source>
        <dbReference type="Proteomes" id="UP000281726"/>
    </source>
</evidence>
<gene>
    <name evidence="7" type="ORF">D7223_03340</name>
</gene>
<dbReference type="EMBL" id="RBAK01000001">
    <property type="protein sequence ID" value="RKN50797.1"/>
    <property type="molecule type" value="Genomic_DNA"/>
</dbReference>
<dbReference type="Pfam" id="PF17863">
    <property type="entry name" value="AAA_lid_2"/>
    <property type="match status" value="1"/>
</dbReference>
<dbReference type="FunFam" id="3.40.50.300:FF:000640">
    <property type="entry name" value="MoxR family ATPase"/>
    <property type="match status" value="1"/>
</dbReference>
<comment type="caution">
    <text evidence="7">The sequence shown here is derived from an EMBL/GenBank/DDBJ whole genome shotgun (WGS) entry which is preliminary data.</text>
</comment>
<comment type="similarity">
    <text evidence="3">Belongs to the MoxR family.</text>
</comment>
<keyword evidence="8" id="KW-1185">Reference proteome</keyword>
<dbReference type="RefSeq" id="WP_120724616.1">
    <property type="nucleotide sequence ID" value="NZ_RBAK01000001.1"/>
</dbReference>
<dbReference type="Gene3D" id="3.40.50.300">
    <property type="entry name" value="P-loop containing nucleotide triphosphate hydrolases"/>
    <property type="match status" value="1"/>
</dbReference>
<dbReference type="GO" id="GO:0016887">
    <property type="term" value="F:ATP hydrolysis activity"/>
    <property type="evidence" value="ECO:0007669"/>
    <property type="project" value="InterPro"/>
</dbReference>
<sequence length="352" mass="38584">MTQQTWDEVGGVLPHDEFRAASEAIVSNIEHVIEGKTATVRLALAVLLAEGHLLIEDVPGVGKTKLAKALARSIDCSVRRIQFTPDLLPSDVTGVSVYNQETHDFEFRPGAVFANLVVGDEINRASPKTQSALLECMEERQVTVDGVTYQLQTPFMVIATQNPIEMEGTYPLPEAQRDRFTARIAMGYPDPHAELAMLDGHGAVDPLNDLRPVSDADTVRRLIAHVRQVHVADAVKQYAIDLVTATREAPDLRLGASPRATLQLLRTARAVAALEGRDYVLPDDLQVLAVPVMAHRIIPTADAQMARRTTDAIVSELVHRLPLPHDRKRSPYDTRPPAAGNGHGGPYEPRRP</sequence>
<evidence type="ECO:0000256" key="1">
    <source>
        <dbReference type="ARBA" id="ARBA00022741"/>
    </source>
</evidence>
<evidence type="ECO:0000313" key="7">
    <source>
        <dbReference type="EMBL" id="RKN50797.1"/>
    </source>
</evidence>
<proteinExistence type="inferred from homology"/>